<accession>A0A4R5XFU1</accession>
<keyword evidence="2" id="KW-1185">Reference proteome</keyword>
<proteinExistence type="predicted"/>
<dbReference type="EMBL" id="ML170156">
    <property type="protein sequence ID" value="TDL29007.1"/>
    <property type="molecule type" value="Genomic_DNA"/>
</dbReference>
<protein>
    <submittedName>
        <fullName evidence="1">Uncharacterized protein</fullName>
    </submittedName>
</protein>
<organism evidence="1 2">
    <name type="scientific">Rickenella mellea</name>
    <dbReference type="NCBI Taxonomy" id="50990"/>
    <lineage>
        <taxon>Eukaryota</taxon>
        <taxon>Fungi</taxon>
        <taxon>Dikarya</taxon>
        <taxon>Basidiomycota</taxon>
        <taxon>Agaricomycotina</taxon>
        <taxon>Agaricomycetes</taxon>
        <taxon>Hymenochaetales</taxon>
        <taxon>Rickenellaceae</taxon>
        <taxon>Rickenella</taxon>
    </lineage>
</organism>
<sequence length="62" mass="7009">MNGKIQAIDLYRKTLDSAIATHFPELGPYLTGDQSSQDFEGPSNEVVLESETQYPHWVKIEL</sequence>
<dbReference type="AlphaFoldDB" id="A0A4R5XFU1"/>
<gene>
    <name evidence="1" type="ORF">BD410DRAFT_779283</name>
</gene>
<dbReference type="VEuPathDB" id="FungiDB:BD410DRAFT_779283"/>
<evidence type="ECO:0000313" key="1">
    <source>
        <dbReference type="EMBL" id="TDL29007.1"/>
    </source>
</evidence>
<reference evidence="1 2" key="1">
    <citation type="submission" date="2018-06" db="EMBL/GenBank/DDBJ databases">
        <title>A transcriptomic atlas of mushroom development highlights an independent origin of complex multicellularity.</title>
        <authorList>
            <consortium name="DOE Joint Genome Institute"/>
            <person name="Krizsan K."/>
            <person name="Almasi E."/>
            <person name="Merenyi Z."/>
            <person name="Sahu N."/>
            <person name="Viragh M."/>
            <person name="Koszo T."/>
            <person name="Mondo S."/>
            <person name="Kiss B."/>
            <person name="Balint B."/>
            <person name="Kues U."/>
            <person name="Barry K."/>
            <person name="Hegedus J.C."/>
            <person name="Henrissat B."/>
            <person name="Johnson J."/>
            <person name="Lipzen A."/>
            <person name="Ohm R."/>
            <person name="Nagy I."/>
            <person name="Pangilinan J."/>
            <person name="Yan J."/>
            <person name="Xiong Y."/>
            <person name="Grigoriev I.V."/>
            <person name="Hibbett D.S."/>
            <person name="Nagy L.G."/>
        </authorList>
    </citation>
    <scope>NUCLEOTIDE SEQUENCE [LARGE SCALE GENOMIC DNA]</scope>
    <source>
        <strain evidence="1 2">SZMC22713</strain>
    </source>
</reference>
<name>A0A4R5XFU1_9AGAM</name>
<dbReference type="OrthoDB" id="337270at2759"/>
<evidence type="ECO:0000313" key="2">
    <source>
        <dbReference type="Proteomes" id="UP000294933"/>
    </source>
</evidence>
<dbReference type="Proteomes" id="UP000294933">
    <property type="component" value="Unassembled WGS sequence"/>
</dbReference>